<dbReference type="AlphaFoldDB" id="A0A1Y3PS89"/>
<organism evidence="1 2">
    <name type="scientific">Bacillus thermozeamaize</name>
    <dbReference type="NCBI Taxonomy" id="230954"/>
    <lineage>
        <taxon>Bacteria</taxon>
        <taxon>Bacillati</taxon>
        <taxon>Bacillota</taxon>
        <taxon>Bacilli</taxon>
        <taxon>Bacillales</taxon>
        <taxon>Bacillaceae</taxon>
        <taxon>Bacillus</taxon>
    </lineage>
</organism>
<evidence type="ECO:0000313" key="2">
    <source>
        <dbReference type="Proteomes" id="UP000196475"/>
    </source>
</evidence>
<proteinExistence type="predicted"/>
<protein>
    <submittedName>
        <fullName evidence="1">Uncharacterized protein</fullName>
    </submittedName>
</protein>
<gene>
    <name evidence="1" type="ORF">BAA01_13365</name>
</gene>
<evidence type="ECO:0000313" key="1">
    <source>
        <dbReference type="EMBL" id="OUM89037.1"/>
    </source>
</evidence>
<accession>A0A1Y3PS89</accession>
<name>A0A1Y3PS89_9BACI</name>
<dbReference type="EMBL" id="LZRT01000053">
    <property type="protein sequence ID" value="OUM89037.1"/>
    <property type="molecule type" value="Genomic_DNA"/>
</dbReference>
<sequence length="147" mass="16804">MKPGIYAIFLGFNSLGDDAGAEAIIWPDLNASISKVLTSTQILKKSYKSAHHETGVLDSVWWTMESLRRFVRQAMQFERDHQPFAINSCEGRIIANAADIRTELQKYRNLLTWSGPENLKETDEIWSLIVERWNPEEAAHVHRCGMS</sequence>
<dbReference type="Proteomes" id="UP000196475">
    <property type="component" value="Unassembled WGS sequence"/>
</dbReference>
<comment type="caution">
    <text evidence="1">The sequence shown here is derived from an EMBL/GenBank/DDBJ whole genome shotgun (WGS) entry which is preliminary data.</text>
</comment>
<reference evidence="2" key="1">
    <citation type="submission" date="2016-06" db="EMBL/GenBank/DDBJ databases">
        <authorList>
            <person name="Nascimento L."/>
            <person name="Pereira R.V."/>
            <person name="Martins L.F."/>
            <person name="Quaggio R.B."/>
            <person name="Silva A.M."/>
            <person name="Setubal J.C."/>
        </authorList>
    </citation>
    <scope>NUCLEOTIDE SEQUENCE [LARGE SCALE GENOMIC DNA]</scope>
</reference>